<comment type="caution">
    <text evidence="6">The sequence shown here is derived from an EMBL/GenBank/DDBJ whole genome shotgun (WGS) entry which is preliminary data.</text>
</comment>
<evidence type="ECO:0000256" key="3">
    <source>
        <dbReference type="ARBA" id="ARBA00022801"/>
    </source>
</evidence>
<reference evidence="6 7" key="1">
    <citation type="submission" date="2017-04" db="EMBL/GenBank/DDBJ databases">
        <title>A new member of the family Flavobacteriaceae isolated from ascidians.</title>
        <authorList>
            <person name="Chen L."/>
        </authorList>
    </citation>
    <scope>NUCLEOTIDE SEQUENCE [LARGE SCALE GENOMIC DNA]</scope>
    <source>
        <strain evidence="6 7">HQA918</strain>
    </source>
</reference>
<dbReference type="Gene3D" id="3.40.630.10">
    <property type="entry name" value="Zn peptidases"/>
    <property type="match status" value="1"/>
</dbReference>
<keyword evidence="3" id="KW-0378">Hydrolase</keyword>
<dbReference type="PANTHER" id="PTHR37326:SF2">
    <property type="entry name" value="SUCCINYLGLUTAMATE DESUCCINYLASE_ASPARTOACYLASE FAMILY PROTEIN"/>
    <property type="match status" value="1"/>
</dbReference>
<sequence length="317" mass="34908">MSKQASITVGGEIFAPETNGMVKINIGRLPTGTLIDMPVYVFNGKRKGPVLLIQAGLHGDEINGVEILRRMIYEKRFQISGGTVLVVPTVNVYGFIHFSRDMPDGKDINRSFPGSKNGSLASRVARSVNKELLPLAQMAVDLHTGGAQRHNYPQIRYTEADPQSMALAEAFGAPFYFASTLIPRSFRKTAYAKNIATIVFEGGESMRFDEKVIQFGMAGIERVMYAYGLKTEGTPAEQKSVALTERKWLRAPMAGMFLPHFTNGAFVKKDAVVGLVTDTNSKRIKKIRAPFDGYLICLNHQAVVNQGDALFHLGKPH</sequence>
<gene>
    <name evidence="6" type="ORF">B7P33_03750</name>
</gene>
<dbReference type="SUPFAM" id="SSF53187">
    <property type="entry name" value="Zn-dependent exopeptidases"/>
    <property type="match status" value="1"/>
</dbReference>
<feature type="domain" description="Succinylglutamate desuccinylase/Aspartoacylase catalytic" evidence="5">
    <location>
        <begin position="48"/>
        <end position="224"/>
    </location>
</feature>
<keyword evidence="2" id="KW-0479">Metal-binding</keyword>
<dbReference type="GO" id="GO:0016788">
    <property type="term" value="F:hydrolase activity, acting on ester bonds"/>
    <property type="evidence" value="ECO:0007669"/>
    <property type="project" value="InterPro"/>
</dbReference>
<dbReference type="CDD" id="cd06251">
    <property type="entry name" value="M14_ASTE_ASPA-like"/>
    <property type="match status" value="1"/>
</dbReference>
<keyword evidence="4" id="KW-0862">Zinc</keyword>
<dbReference type="EMBL" id="NBWU01000001">
    <property type="protein sequence ID" value="PCE66420.1"/>
    <property type="molecule type" value="Genomic_DNA"/>
</dbReference>
<dbReference type="OrthoDB" id="9782876at2"/>
<dbReference type="PIRSF" id="PIRSF039012">
    <property type="entry name" value="ASP"/>
    <property type="match status" value="1"/>
</dbReference>
<keyword evidence="7" id="KW-1185">Reference proteome</keyword>
<dbReference type="Pfam" id="PF24827">
    <property type="entry name" value="AstE_AspA_cat"/>
    <property type="match status" value="1"/>
</dbReference>
<dbReference type="Proteomes" id="UP000219559">
    <property type="component" value="Unassembled WGS sequence"/>
</dbReference>
<evidence type="ECO:0000259" key="5">
    <source>
        <dbReference type="Pfam" id="PF24827"/>
    </source>
</evidence>
<dbReference type="RefSeq" id="WP_097441941.1">
    <property type="nucleotide sequence ID" value="NZ_NBWU01000001.1"/>
</dbReference>
<dbReference type="InterPro" id="IPR053138">
    <property type="entry name" value="N-alpha-Ac-DABA_deacetylase"/>
</dbReference>
<evidence type="ECO:0000256" key="1">
    <source>
        <dbReference type="ARBA" id="ARBA00001947"/>
    </source>
</evidence>
<dbReference type="AlphaFoldDB" id="A0A2A4GEL4"/>
<organism evidence="6 7">
    <name type="scientific">Sediminicola luteus</name>
    <dbReference type="NCBI Taxonomy" id="319238"/>
    <lineage>
        <taxon>Bacteria</taxon>
        <taxon>Pseudomonadati</taxon>
        <taxon>Bacteroidota</taxon>
        <taxon>Flavobacteriia</taxon>
        <taxon>Flavobacteriales</taxon>
        <taxon>Flavobacteriaceae</taxon>
        <taxon>Sediminicola</taxon>
    </lineage>
</organism>
<name>A0A2A4GEL4_9FLAO</name>
<accession>A0A2A4GEL4</accession>
<evidence type="ECO:0000256" key="4">
    <source>
        <dbReference type="ARBA" id="ARBA00022833"/>
    </source>
</evidence>
<evidence type="ECO:0000313" key="6">
    <source>
        <dbReference type="EMBL" id="PCE66420.1"/>
    </source>
</evidence>
<dbReference type="InterPro" id="IPR043795">
    <property type="entry name" value="N-alpha-Ac-DABA-like"/>
</dbReference>
<comment type="cofactor">
    <cofactor evidence="1">
        <name>Zn(2+)</name>
        <dbReference type="ChEBI" id="CHEBI:29105"/>
    </cofactor>
</comment>
<dbReference type="GO" id="GO:0016811">
    <property type="term" value="F:hydrolase activity, acting on carbon-nitrogen (but not peptide) bonds, in linear amides"/>
    <property type="evidence" value="ECO:0007669"/>
    <property type="project" value="InterPro"/>
</dbReference>
<evidence type="ECO:0000313" key="7">
    <source>
        <dbReference type="Proteomes" id="UP000219559"/>
    </source>
</evidence>
<proteinExistence type="predicted"/>
<dbReference type="InterPro" id="IPR055438">
    <property type="entry name" value="AstE_AspA_cat"/>
</dbReference>
<dbReference type="GO" id="GO:0046872">
    <property type="term" value="F:metal ion binding"/>
    <property type="evidence" value="ECO:0007669"/>
    <property type="project" value="UniProtKB-KW"/>
</dbReference>
<protein>
    <submittedName>
        <fullName evidence="6">Succinylglutamate desuccinylase</fullName>
    </submittedName>
</protein>
<evidence type="ECO:0000256" key="2">
    <source>
        <dbReference type="ARBA" id="ARBA00022723"/>
    </source>
</evidence>
<dbReference type="PANTHER" id="PTHR37326">
    <property type="entry name" value="BLL3975 PROTEIN"/>
    <property type="match status" value="1"/>
</dbReference>